<proteinExistence type="predicted"/>
<organism evidence="1 2">
    <name type="scientific">Paramecium sonneborni</name>
    <dbReference type="NCBI Taxonomy" id="65129"/>
    <lineage>
        <taxon>Eukaryota</taxon>
        <taxon>Sar</taxon>
        <taxon>Alveolata</taxon>
        <taxon>Ciliophora</taxon>
        <taxon>Intramacronucleata</taxon>
        <taxon>Oligohymenophorea</taxon>
        <taxon>Peniculida</taxon>
        <taxon>Parameciidae</taxon>
        <taxon>Paramecium</taxon>
    </lineage>
</organism>
<keyword evidence="2" id="KW-1185">Reference proteome</keyword>
<dbReference type="EMBL" id="CAJJDN010000151">
    <property type="protein sequence ID" value="CAD8124418.1"/>
    <property type="molecule type" value="Genomic_DNA"/>
</dbReference>
<dbReference type="Proteomes" id="UP000692954">
    <property type="component" value="Unassembled WGS sequence"/>
</dbReference>
<evidence type="ECO:0000313" key="1">
    <source>
        <dbReference type="EMBL" id="CAD8124418.1"/>
    </source>
</evidence>
<sequence length="80" mass="9757">MLEQNRLKIHINYIFQSTKNDPDLNKKSDIKERFTQINQAYNQLKQRKFHKKVEEERQFDKISSAQSVEEFNDKYFDSTL</sequence>
<name>A0A8S1R987_9CILI</name>
<comment type="caution">
    <text evidence="1">The sequence shown here is derived from an EMBL/GenBank/DDBJ whole genome shotgun (WGS) entry which is preliminary data.</text>
</comment>
<evidence type="ECO:0008006" key="3">
    <source>
        <dbReference type="Google" id="ProtNLM"/>
    </source>
</evidence>
<dbReference type="AlphaFoldDB" id="A0A8S1R987"/>
<reference evidence="1" key="1">
    <citation type="submission" date="2021-01" db="EMBL/GenBank/DDBJ databases">
        <authorList>
            <consortium name="Genoscope - CEA"/>
            <person name="William W."/>
        </authorList>
    </citation>
    <scope>NUCLEOTIDE SEQUENCE</scope>
</reference>
<gene>
    <name evidence="1" type="ORF">PSON_ATCC_30995.1.T1510017</name>
</gene>
<accession>A0A8S1R987</accession>
<protein>
    <recommendedName>
        <fullName evidence="3">J domain-containing protein</fullName>
    </recommendedName>
</protein>
<evidence type="ECO:0000313" key="2">
    <source>
        <dbReference type="Proteomes" id="UP000692954"/>
    </source>
</evidence>